<sequence length="48" mass="4823">GVSLTTSWIALVAVDPVVGTESAVAVVVLSVTISLLLVTLGSILVFLV</sequence>
<keyword evidence="1" id="KW-0812">Transmembrane</keyword>
<dbReference type="AlphaFoldDB" id="A0A1X7VVK0"/>
<proteinExistence type="predicted"/>
<name>A0A1X7VVK0_AMPQE</name>
<reference evidence="2" key="1">
    <citation type="submission" date="2017-05" db="UniProtKB">
        <authorList>
            <consortium name="EnsemblMetazoa"/>
        </authorList>
    </citation>
    <scope>IDENTIFICATION</scope>
</reference>
<keyword evidence="1" id="KW-0472">Membrane</keyword>
<feature type="transmembrane region" description="Helical" evidence="1">
    <location>
        <begin position="23"/>
        <end position="47"/>
    </location>
</feature>
<evidence type="ECO:0000256" key="1">
    <source>
        <dbReference type="SAM" id="Phobius"/>
    </source>
</evidence>
<organism evidence="2">
    <name type="scientific">Amphimedon queenslandica</name>
    <name type="common">Sponge</name>
    <dbReference type="NCBI Taxonomy" id="400682"/>
    <lineage>
        <taxon>Eukaryota</taxon>
        <taxon>Metazoa</taxon>
        <taxon>Porifera</taxon>
        <taxon>Demospongiae</taxon>
        <taxon>Heteroscleromorpha</taxon>
        <taxon>Haplosclerida</taxon>
        <taxon>Niphatidae</taxon>
        <taxon>Amphimedon</taxon>
    </lineage>
</organism>
<protein>
    <submittedName>
        <fullName evidence="2">Uncharacterized protein</fullName>
    </submittedName>
</protein>
<evidence type="ECO:0000313" key="2">
    <source>
        <dbReference type="EnsemblMetazoa" id="Aqu2.1.44128_001"/>
    </source>
</evidence>
<dbReference type="EnsemblMetazoa" id="Aqu2.1.44128_001">
    <property type="protein sequence ID" value="Aqu2.1.44128_001"/>
    <property type="gene ID" value="Aqu2.1.44128"/>
</dbReference>
<keyword evidence="1" id="KW-1133">Transmembrane helix</keyword>
<dbReference type="InParanoid" id="A0A1X7VVK0"/>
<accession>A0A1X7VVK0</accession>